<comment type="caution">
    <text evidence="1">The sequence shown here is derived from an EMBL/GenBank/DDBJ whole genome shotgun (WGS) entry which is preliminary data.</text>
</comment>
<keyword evidence="2" id="KW-1185">Reference proteome</keyword>
<proteinExistence type="predicted"/>
<dbReference type="Proteomes" id="UP000077355">
    <property type="component" value="Unassembled WGS sequence"/>
</dbReference>
<name>A0A168PAU3_9BACL</name>
<gene>
    <name evidence="1" type="ORF">PBAT_11230</name>
</gene>
<evidence type="ECO:0008006" key="3">
    <source>
        <dbReference type="Google" id="ProtNLM"/>
    </source>
</evidence>
<evidence type="ECO:0000313" key="2">
    <source>
        <dbReference type="Proteomes" id="UP000077355"/>
    </source>
</evidence>
<accession>A0A168PAU3</accession>
<dbReference type="AlphaFoldDB" id="A0A168PAU3"/>
<dbReference type="EMBL" id="LVJI01000015">
    <property type="protein sequence ID" value="OAB46578.1"/>
    <property type="molecule type" value="Genomic_DNA"/>
</dbReference>
<organism evidence="1 2">
    <name type="scientific">Paenibacillus antarcticus</name>
    <dbReference type="NCBI Taxonomy" id="253703"/>
    <lineage>
        <taxon>Bacteria</taxon>
        <taxon>Bacillati</taxon>
        <taxon>Bacillota</taxon>
        <taxon>Bacilli</taxon>
        <taxon>Bacillales</taxon>
        <taxon>Paenibacillaceae</taxon>
        <taxon>Paenibacillus</taxon>
    </lineage>
</organism>
<sequence length="136" mass="14954">MNDETEMVSEGTDPFLKDEILIWLVENCNQINSRLGITLLIGGSVVTGTLISGKSYINGVVSELYELGETTIASYYREFGEEVYGDTSLEDEQITPEMIHLNDAQILDGAAVRNVGWWRGKISSVDGYSIGGIKNN</sequence>
<evidence type="ECO:0000313" key="1">
    <source>
        <dbReference type="EMBL" id="OAB46578.1"/>
    </source>
</evidence>
<protein>
    <recommendedName>
        <fullName evidence="3">Gas vesicle protein GvpU</fullName>
    </recommendedName>
</protein>
<reference evidence="1 2" key="1">
    <citation type="submission" date="2016-03" db="EMBL/GenBank/DDBJ databases">
        <title>Draft genome sequence of Paenibacillus antarcticus CECT 5836.</title>
        <authorList>
            <person name="Shin S.-K."/>
            <person name="Yi H."/>
        </authorList>
    </citation>
    <scope>NUCLEOTIDE SEQUENCE [LARGE SCALE GENOMIC DNA]</scope>
    <source>
        <strain evidence="1 2">CECT 5836</strain>
    </source>
</reference>
<dbReference type="OrthoDB" id="2404709at2"/>
<dbReference type="RefSeq" id="WP_068649519.1">
    <property type="nucleotide sequence ID" value="NZ_CP043611.1"/>
</dbReference>